<dbReference type="GO" id="GO:0008233">
    <property type="term" value="F:peptidase activity"/>
    <property type="evidence" value="ECO:0007669"/>
    <property type="project" value="UniProtKB-KW"/>
</dbReference>
<dbReference type="InterPro" id="IPR054613">
    <property type="entry name" value="Peptidase_S78_dom"/>
</dbReference>
<evidence type="ECO:0000256" key="2">
    <source>
        <dbReference type="ARBA" id="ARBA00022670"/>
    </source>
</evidence>
<evidence type="ECO:0000256" key="3">
    <source>
        <dbReference type="ARBA" id="ARBA00022801"/>
    </source>
</evidence>
<organism evidence="5">
    <name type="scientific">Bacteroides ovatus</name>
    <dbReference type="NCBI Taxonomy" id="28116"/>
    <lineage>
        <taxon>Bacteria</taxon>
        <taxon>Pseudomonadati</taxon>
        <taxon>Bacteroidota</taxon>
        <taxon>Bacteroidia</taxon>
        <taxon>Bacteroidales</taxon>
        <taxon>Bacteroidaceae</taxon>
        <taxon>Bacteroides</taxon>
    </lineage>
</organism>
<protein>
    <submittedName>
        <fullName evidence="5">Caudovirus prohead protease</fullName>
    </submittedName>
</protein>
<dbReference type="RefSeq" id="WP_195494129.1">
    <property type="nucleotide sequence ID" value="NZ_CACRTD010000068.1"/>
</dbReference>
<reference evidence="5" key="1">
    <citation type="submission" date="2019-11" db="EMBL/GenBank/DDBJ databases">
        <authorList>
            <person name="Feng L."/>
        </authorList>
    </citation>
    <scope>NUCLEOTIDE SEQUENCE</scope>
    <source>
        <strain evidence="5">BovatusLFYP28</strain>
    </source>
</reference>
<proteinExistence type="predicted"/>
<accession>A0A6N2XES3</accession>
<dbReference type="AlphaFoldDB" id="A0A6N2XES3"/>
<dbReference type="GO" id="GO:0006508">
    <property type="term" value="P:proteolysis"/>
    <property type="evidence" value="ECO:0007669"/>
    <property type="project" value="UniProtKB-KW"/>
</dbReference>
<evidence type="ECO:0000256" key="1">
    <source>
        <dbReference type="ARBA" id="ARBA00022612"/>
    </source>
</evidence>
<feature type="domain" description="Prohead serine protease" evidence="4">
    <location>
        <begin position="38"/>
        <end position="132"/>
    </location>
</feature>
<gene>
    <name evidence="5" type="ORF">BOLFYP28_04193</name>
</gene>
<keyword evidence="2 5" id="KW-0645">Protease</keyword>
<dbReference type="Pfam" id="PF04586">
    <property type="entry name" value="Peptidase_S78"/>
    <property type="match status" value="1"/>
</dbReference>
<name>A0A6N2XES3_BACOV</name>
<evidence type="ECO:0000313" key="5">
    <source>
        <dbReference type="EMBL" id="VYT52226.1"/>
    </source>
</evidence>
<sequence length="313" mass="34883">MSKRVRISNSVLNSYGFRVLTEGMDIGQYCRNPVLLDMHERGNVIGYMKDVKVDGDEITGEPVFDEASELSRRRKKQWEFGSIRMVSVGIDILEVSDSAEHLVQGQTRPTITRSKLTEVSVVDIGANDDAIVLTRDGVRIELGRDGECPLPLLDNKPKNQNFMDQKILALSLGLPETADEATINSRLAELKASKEEADRLRLENSALQLARVTSVVEKAVSEKRIGEDKKQQFIDLGKKIGAEELENTFAAMSPQVRLSSVIGHQGGAPTGTQPVSYNKLSDVPVDKLEEMREKQPAEYRKLYKAEYGMECEI</sequence>
<keyword evidence="1" id="KW-1188">Viral release from host cell</keyword>
<evidence type="ECO:0000259" key="4">
    <source>
        <dbReference type="Pfam" id="PF04586"/>
    </source>
</evidence>
<dbReference type="EMBL" id="CACRTD010000068">
    <property type="protein sequence ID" value="VYT52226.1"/>
    <property type="molecule type" value="Genomic_DNA"/>
</dbReference>
<keyword evidence="3" id="KW-0378">Hydrolase</keyword>